<evidence type="ECO:0000313" key="4">
    <source>
        <dbReference type="Proteomes" id="UP000256964"/>
    </source>
</evidence>
<dbReference type="InterPro" id="IPR008266">
    <property type="entry name" value="Tyr_kinase_AS"/>
</dbReference>
<feature type="region of interest" description="Disordered" evidence="1">
    <location>
        <begin position="902"/>
        <end position="921"/>
    </location>
</feature>
<feature type="compositionally biased region" description="Low complexity" evidence="1">
    <location>
        <begin position="347"/>
        <end position="356"/>
    </location>
</feature>
<protein>
    <recommendedName>
        <fullName evidence="2">Fungal-type protein kinase domain-containing protein</fullName>
    </recommendedName>
</protein>
<reference evidence="3 4" key="1">
    <citation type="journal article" date="2018" name="Biotechnol. Biofuels">
        <title>Integrative visual omics of the white-rot fungus Polyporus brumalis exposes the biotechnological potential of its oxidative enzymes for delignifying raw plant biomass.</title>
        <authorList>
            <person name="Miyauchi S."/>
            <person name="Rancon A."/>
            <person name="Drula E."/>
            <person name="Hage H."/>
            <person name="Chaduli D."/>
            <person name="Favel A."/>
            <person name="Grisel S."/>
            <person name="Henrissat B."/>
            <person name="Herpoel-Gimbert I."/>
            <person name="Ruiz-Duenas F.J."/>
            <person name="Chevret D."/>
            <person name="Hainaut M."/>
            <person name="Lin J."/>
            <person name="Wang M."/>
            <person name="Pangilinan J."/>
            <person name="Lipzen A."/>
            <person name="Lesage-Meessen L."/>
            <person name="Navarro D."/>
            <person name="Riley R."/>
            <person name="Grigoriev I.V."/>
            <person name="Zhou S."/>
            <person name="Raouche S."/>
            <person name="Rosso M.N."/>
        </authorList>
    </citation>
    <scope>NUCLEOTIDE SEQUENCE [LARGE SCALE GENOMIC DNA]</scope>
    <source>
        <strain evidence="3 4">BRFM 1820</strain>
    </source>
</reference>
<feature type="compositionally biased region" description="Low complexity" evidence="1">
    <location>
        <begin position="308"/>
        <end position="322"/>
    </location>
</feature>
<dbReference type="InterPro" id="IPR011009">
    <property type="entry name" value="Kinase-like_dom_sf"/>
</dbReference>
<sequence length="1074" mass="118180">MNSASPPSARDEAQASPEPTASASAGLLGHTPHKGGPSSREPFEEYAPKPGEDKIERRRIALNDEMKWVQSDLGDWVEEFLPCSDPQKEAEDMEKLNFKPFKIDMSRETAMYPDLADMFNDYLTVIGCTDFVVRYTDSHKDTYTPGSTESRDHNPLKPDLAFLPTSDEAKKAYEIGQRPREKRRGKKVASQQATDTASASSTGHTSATQLPQGTATSLPQPSFTSLGSAGAHWVAPSTTFGQASSIHTYAPQLSPSGALPNVAHLPAYHSTNALGQPPMSITTAPVYPSPNAHNTGAMASGQYGLDNSRSSASSSTQQPASQLRSAVYSSTFTPQPLGPHSSTQRSSAAPLGSGPAADPPDGHGPLAPSNARMTWAWAEVVVEVKHRTHQYPFSVTEFLGTSQRRKIARGQLADYASEIFRRQHREFLFLISICDEYARILRFDRGGAVVSRTIDYIKHPKAMGMILYRLFGPGSSRELRGHDPTATLADSADAELFRGLSTNPDYQTDTNLVAALAHAATVNWPIYKIEIPYQWPCADEQIPVRRNSVYPITTREFLVGRPAFSSSSTTGRGTKCMVAYDKTAKKPVFIKDTWRPDSSQLKTELQTYQQLWAGEDSVSEAYIPTCLGGGDVHHDGKVQRTRTHRYSGEQSRLARIHSRIILKEICRPLIDFKNTIELVLGVFDAVQAHERAWKRGILHRDVSVGNILLFDYYNGVQRSTIGLLADWDLAKTKEQLEDFSLTQTLRSGTWQFMSAQLQHYRDKRHEVPDDLESFLHVLDWCSLTYLPHALSSSPRTLALHMRGVYDDFVPCPDAAVCTSTEQKYRVASSRDNIVRGLSPDHPFTKMLSGLHELCWRHYSITRPAPLAEETNEDTSMVDWQYSRLARFRPELARRQIGTAPAQTVYSRTTGETTSAVPSSSASLGVGAVFHPKEASPLQDHSRFMQVMADAIVTGLGAGGWPAIKKNMAQVQGLQSTAGTPLSSPRTGLERTMESGDVDASRPQEGQKSTRSRADDDDTLGPGEGERPAQEAAVEDSGVFSGDARPSKTALFRFLTSHQVTTHRKPTAKGSQTVN</sequence>
<dbReference type="InterPro" id="IPR040976">
    <property type="entry name" value="Pkinase_fungal"/>
</dbReference>
<feature type="region of interest" description="Disordered" evidence="1">
    <location>
        <begin position="281"/>
        <end position="368"/>
    </location>
</feature>
<dbReference type="Gene3D" id="1.10.510.10">
    <property type="entry name" value="Transferase(Phosphotransferase) domain 1"/>
    <property type="match status" value="1"/>
</dbReference>
<dbReference type="Pfam" id="PF17667">
    <property type="entry name" value="Pkinase_fungal"/>
    <property type="match status" value="1"/>
</dbReference>
<dbReference type="OrthoDB" id="2791154at2759"/>
<dbReference type="PANTHER" id="PTHR38248:SF2">
    <property type="entry name" value="FUNK1 11"/>
    <property type="match status" value="1"/>
</dbReference>
<feature type="region of interest" description="Disordered" evidence="1">
    <location>
        <begin position="974"/>
        <end position="1074"/>
    </location>
</feature>
<dbReference type="SUPFAM" id="SSF56112">
    <property type="entry name" value="Protein kinase-like (PK-like)"/>
    <property type="match status" value="1"/>
</dbReference>
<evidence type="ECO:0000256" key="1">
    <source>
        <dbReference type="SAM" id="MobiDB-lite"/>
    </source>
</evidence>
<feature type="compositionally biased region" description="Polar residues" evidence="1">
    <location>
        <begin position="210"/>
        <end position="223"/>
    </location>
</feature>
<organism evidence="3 4">
    <name type="scientific">Lentinus brumalis</name>
    <dbReference type="NCBI Taxonomy" id="2498619"/>
    <lineage>
        <taxon>Eukaryota</taxon>
        <taxon>Fungi</taxon>
        <taxon>Dikarya</taxon>
        <taxon>Basidiomycota</taxon>
        <taxon>Agaricomycotina</taxon>
        <taxon>Agaricomycetes</taxon>
        <taxon>Polyporales</taxon>
        <taxon>Polyporaceae</taxon>
        <taxon>Lentinus</taxon>
    </lineage>
</organism>
<feature type="compositionally biased region" description="Polar residues" evidence="1">
    <location>
        <begin position="323"/>
        <end position="346"/>
    </location>
</feature>
<feature type="region of interest" description="Disordered" evidence="1">
    <location>
        <begin position="142"/>
        <end position="223"/>
    </location>
</feature>
<dbReference type="PROSITE" id="PS00109">
    <property type="entry name" value="PROTEIN_KINASE_TYR"/>
    <property type="match status" value="1"/>
</dbReference>
<dbReference type="PANTHER" id="PTHR38248">
    <property type="entry name" value="FUNK1 6"/>
    <property type="match status" value="1"/>
</dbReference>
<evidence type="ECO:0000313" key="3">
    <source>
        <dbReference type="EMBL" id="RDX41994.1"/>
    </source>
</evidence>
<dbReference type="GO" id="GO:0004672">
    <property type="term" value="F:protein kinase activity"/>
    <property type="evidence" value="ECO:0007669"/>
    <property type="project" value="InterPro"/>
</dbReference>
<keyword evidence="4" id="KW-1185">Reference proteome</keyword>
<name>A0A371CNY3_9APHY</name>
<feature type="domain" description="Fungal-type protein kinase" evidence="2">
    <location>
        <begin position="403"/>
        <end position="780"/>
    </location>
</feature>
<feature type="compositionally biased region" description="Basic and acidic residues" evidence="1">
    <location>
        <begin position="167"/>
        <end position="179"/>
    </location>
</feature>
<feature type="compositionally biased region" description="Low complexity" evidence="1">
    <location>
        <begin position="189"/>
        <end position="209"/>
    </location>
</feature>
<dbReference type="EMBL" id="KZ857496">
    <property type="protein sequence ID" value="RDX41994.1"/>
    <property type="molecule type" value="Genomic_DNA"/>
</dbReference>
<feature type="compositionally biased region" description="Basic and acidic residues" evidence="1">
    <location>
        <begin position="41"/>
        <end position="56"/>
    </location>
</feature>
<feature type="compositionally biased region" description="Polar residues" evidence="1">
    <location>
        <begin position="974"/>
        <end position="985"/>
    </location>
</feature>
<gene>
    <name evidence="3" type="ORF">OH76DRAFT_151743</name>
</gene>
<feature type="region of interest" description="Disordered" evidence="1">
    <location>
        <begin position="1"/>
        <end position="56"/>
    </location>
</feature>
<dbReference type="Proteomes" id="UP000256964">
    <property type="component" value="Unassembled WGS sequence"/>
</dbReference>
<accession>A0A371CNY3</accession>
<evidence type="ECO:0000259" key="2">
    <source>
        <dbReference type="Pfam" id="PF17667"/>
    </source>
</evidence>
<dbReference type="STRING" id="139420.A0A371CNY3"/>
<feature type="compositionally biased region" description="Basic and acidic residues" evidence="1">
    <location>
        <begin position="987"/>
        <end position="1001"/>
    </location>
</feature>
<dbReference type="AlphaFoldDB" id="A0A371CNY3"/>
<proteinExistence type="predicted"/>